<keyword evidence="7 10" id="KW-0472">Membrane</keyword>
<evidence type="ECO:0000256" key="7">
    <source>
        <dbReference type="ARBA" id="ARBA00023136"/>
    </source>
</evidence>
<evidence type="ECO:0000256" key="4">
    <source>
        <dbReference type="ARBA" id="ARBA00022927"/>
    </source>
</evidence>
<keyword evidence="5 10" id="KW-1133">Transmembrane helix</keyword>
<name>A0ABD1FFU7_HYPHA</name>
<keyword evidence="9" id="KW-0175">Coiled coil</keyword>
<feature type="transmembrane region" description="Helical" evidence="10">
    <location>
        <begin position="228"/>
        <end position="247"/>
    </location>
</feature>
<evidence type="ECO:0000256" key="5">
    <source>
        <dbReference type="ARBA" id="ARBA00022989"/>
    </source>
</evidence>
<keyword evidence="2" id="KW-0813">Transport</keyword>
<dbReference type="Pfam" id="PF09177">
    <property type="entry name" value="STX6_10_61_N"/>
    <property type="match status" value="1"/>
</dbReference>
<dbReference type="EMBL" id="JBDJPC010000001">
    <property type="protein sequence ID" value="KAL1518128.1"/>
    <property type="molecule type" value="Genomic_DNA"/>
</dbReference>
<comment type="caution">
    <text evidence="12">The sequence shown here is derived from an EMBL/GenBank/DDBJ whole genome shotgun (WGS) entry which is preliminary data.</text>
</comment>
<dbReference type="InterPro" id="IPR015260">
    <property type="entry name" value="Syntaxin-6/10/61_N"/>
</dbReference>
<dbReference type="SUPFAM" id="SSF47661">
    <property type="entry name" value="t-snare proteins"/>
    <property type="match status" value="1"/>
</dbReference>
<comment type="similarity">
    <text evidence="1">Belongs to the syntaxin family.</text>
</comment>
<keyword evidence="4" id="KW-0653">Protein transport</keyword>
<dbReference type="InterPro" id="IPR010989">
    <property type="entry name" value="SNARE"/>
</dbReference>
<evidence type="ECO:0000256" key="10">
    <source>
        <dbReference type="SAM" id="Phobius"/>
    </source>
</evidence>
<evidence type="ECO:0000313" key="13">
    <source>
        <dbReference type="Proteomes" id="UP001566132"/>
    </source>
</evidence>
<keyword evidence="13" id="KW-1185">Reference proteome</keyword>
<evidence type="ECO:0000313" key="12">
    <source>
        <dbReference type="EMBL" id="KAL1518128.1"/>
    </source>
</evidence>
<accession>A0ABD1FFU7</accession>
<keyword evidence="6" id="KW-0333">Golgi apparatus</keyword>
<sequence>MTLEDPFFVVKDEVFRALKKTRGLYRRWSEFQNEPELITRDEIEWTNTELKNSLRSIEWDLEDLEDTIEIVEKNPTKFKIDNKELTKRKHFITSTKNEIQTIKDKITLNKGRDKEQYARQSLFEKPDSSVITTSTHASTKYSKLQNESESPNREYLKQQHIYEVQNQIFQLENNDSKTLCHHMGIEMDEQQEMLDEDCTELDNRSYKLETKMRNMANIFRISSEKRQYTVMATLVLVLFIVIILFFVL</sequence>
<dbReference type="Gene3D" id="1.20.58.90">
    <property type="match status" value="1"/>
</dbReference>
<dbReference type="Proteomes" id="UP001566132">
    <property type="component" value="Unassembled WGS sequence"/>
</dbReference>
<feature type="coiled-coil region" evidence="9">
    <location>
        <begin position="47"/>
        <end position="74"/>
    </location>
</feature>
<dbReference type="AlphaFoldDB" id="A0ABD1FFU7"/>
<keyword evidence="3 10" id="KW-0812">Transmembrane</keyword>
<dbReference type="Gene3D" id="1.20.5.110">
    <property type="match status" value="1"/>
</dbReference>
<evidence type="ECO:0000256" key="2">
    <source>
        <dbReference type="ARBA" id="ARBA00022448"/>
    </source>
</evidence>
<evidence type="ECO:0000256" key="6">
    <source>
        <dbReference type="ARBA" id="ARBA00023034"/>
    </source>
</evidence>
<evidence type="ECO:0000259" key="11">
    <source>
        <dbReference type="Pfam" id="PF09177"/>
    </source>
</evidence>
<evidence type="ECO:0000256" key="9">
    <source>
        <dbReference type="SAM" id="Coils"/>
    </source>
</evidence>
<organism evidence="12 13">
    <name type="scientific">Hypothenemus hampei</name>
    <name type="common">Coffee berry borer</name>
    <dbReference type="NCBI Taxonomy" id="57062"/>
    <lineage>
        <taxon>Eukaryota</taxon>
        <taxon>Metazoa</taxon>
        <taxon>Ecdysozoa</taxon>
        <taxon>Arthropoda</taxon>
        <taxon>Hexapoda</taxon>
        <taxon>Insecta</taxon>
        <taxon>Pterygota</taxon>
        <taxon>Neoptera</taxon>
        <taxon>Endopterygota</taxon>
        <taxon>Coleoptera</taxon>
        <taxon>Polyphaga</taxon>
        <taxon>Cucujiformia</taxon>
        <taxon>Curculionidae</taxon>
        <taxon>Scolytinae</taxon>
        <taxon>Hypothenemus</taxon>
    </lineage>
</organism>
<dbReference type="CDD" id="cd21443">
    <property type="entry name" value="SNARE_NTD_STX6_STX10"/>
    <property type="match status" value="1"/>
</dbReference>
<dbReference type="GO" id="GO:0005794">
    <property type="term" value="C:Golgi apparatus"/>
    <property type="evidence" value="ECO:0007669"/>
    <property type="project" value="UniProtKB-SubCell"/>
</dbReference>
<comment type="subcellular location">
    <subcellularLocation>
        <location evidence="8">Golgi apparatus</location>
        <location evidence="8">trans-Golgi network membrane</location>
        <topology evidence="8">Single-pass type IV membrane protein</topology>
    </subcellularLocation>
</comment>
<evidence type="ECO:0000256" key="1">
    <source>
        <dbReference type="ARBA" id="ARBA00009063"/>
    </source>
</evidence>
<evidence type="ECO:0000256" key="8">
    <source>
        <dbReference type="ARBA" id="ARBA00037801"/>
    </source>
</evidence>
<gene>
    <name evidence="12" type="ORF">ABEB36_001800</name>
</gene>
<feature type="domain" description="Syntaxin 6/10/61 N-terminal" evidence="11">
    <location>
        <begin position="5"/>
        <end position="103"/>
    </location>
</feature>
<dbReference type="GO" id="GO:0015031">
    <property type="term" value="P:protein transport"/>
    <property type="evidence" value="ECO:0007669"/>
    <property type="project" value="UniProtKB-KW"/>
</dbReference>
<proteinExistence type="inferred from homology"/>
<evidence type="ECO:0000256" key="3">
    <source>
        <dbReference type="ARBA" id="ARBA00022692"/>
    </source>
</evidence>
<protein>
    <recommendedName>
        <fullName evidence="11">Syntaxin 6/10/61 N-terminal domain-containing protein</fullName>
    </recommendedName>
</protein>
<dbReference type="FunFam" id="1.20.58.90:FF:000004">
    <property type="entry name" value="Syntaxin 10"/>
    <property type="match status" value="1"/>
</dbReference>
<reference evidence="12 13" key="1">
    <citation type="submission" date="2024-05" db="EMBL/GenBank/DDBJ databases">
        <title>Genetic variation in Jamaican populations of the coffee berry borer (Hypothenemus hampei).</title>
        <authorList>
            <person name="Errbii M."/>
            <person name="Myrie A."/>
        </authorList>
    </citation>
    <scope>NUCLEOTIDE SEQUENCE [LARGE SCALE GENOMIC DNA]</scope>
    <source>
        <strain evidence="12">JA-Hopewell-2020-01-JO</strain>
        <tissue evidence="12">Whole body</tissue>
    </source>
</reference>